<feature type="domain" description="Radical SAM core" evidence="7">
    <location>
        <begin position="42"/>
        <end position="283"/>
    </location>
</feature>
<dbReference type="InterPro" id="IPR005911">
    <property type="entry name" value="YhcC-like"/>
</dbReference>
<keyword evidence="3" id="KW-0949">S-adenosyl-L-methionine</keyword>
<evidence type="ECO:0000256" key="3">
    <source>
        <dbReference type="ARBA" id="ARBA00022691"/>
    </source>
</evidence>
<proteinExistence type="predicted"/>
<dbReference type="PANTHER" id="PTHR11135:SF1">
    <property type="entry name" value="PROTEIN YHCC"/>
    <property type="match status" value="1"/>
</dbReference>
<name>A0A5B9PD25_9BACT</name>
<comment type="cofactor">
    <cofactor evidence="1">
        <name>[4Fe-4S] cluster</name>
        <dbReference type="ChEBI" id="CHEBI:49883"/>
    </cofactor>
</comment>
<protein>
    <submittedName>
        <fullName evidence="8">Coproporphyrinogen III oxidase</fullName>
    </submittedName>
</protein>
<organism evidence="8 9">
    <name type="scientific">Mariniblastus fucicola</name>
    <dbReference type="NCBI Taxonomy" id="980251"/>
    <lineage>
        <taxon>Bacteria</taxon>
        <taxon>Pseudomonadati</taxon>
        <taxon>Planctomycetota</taxon>
        <taxon>Planctomycetia</taxon>
        <taxon>Pirellulales</taxon>
        <taxon>Pirellulaceae</taxon>
        <taxon>Mariniblastus</taxon>
    </lineage>
</organism>
<evidence type="ECO:0000256" key="5">
    <source>
        <dbReference type="ARBA" id="ARBA00023004"/>
    </source>
</evidence>
<dbReference type="GO" id="GO:0051539">
    <property type="term" value="F:4 iron, 4 sulfur cluster binding"/>
    <property type="evidence" value="ECO:0007669"/>
    <property type="project" value="UniProtKB-KW"/>
</dbReference>
<evidence type="ECO:0000256" key="2">
    <source>
        <dbReference type="ARBA" id="ARBA00022485"/>
    </source>
</evidence>
<keyword evidence="4" id="KW-0479">Metal-binding</keyword>
<gene>
    <name evidence="8" type="ORF">MFFC18_26970</name>
</gene>
<dbReference type="RefSeq" id="WP_084417081.1">
    <property type="nucleotide sequence ID" value="NZ_CP042912.1"/>
</dbReference>
<dbReference type="SFLD" id="SFLDG01091">
    <property type="entry name" value="uncharacterized_CHP01210-like"/>
    <property type="match status" value="1"/>
</dbReference>
<evidence type="ECO:0000259" key="7">
    <source>
        <dbReference type="PROSITE" id="PS51918"/>
    </source>
</evidence>
<dbReference type="SFLD" id="SFLDS00029">
    <property type="entry name" value="Radical_SAM"/>
    <property type="match status" value="1"/>
</dbReference>
<reference evidence="8 9" key="1">
    <citation type="submission" date="2019-08" db="EMBL/GenBank/DDBJ databases">
        <title>Deep-cultivation of Planctomycetes and their phenomic and genomic characterization uncovers novel biology.</title>
        <authorList>
            <person name="Wiegand S."/>
            <person name="Jogler M."/>
            <person name="Boedeker C."/>
            <person name="Pinto D."/>
            <person name="Vollmers J."/>
            <person name="Rivas-Marin E."/>
            <person name="Kohn T."/>
            <person name="Peeters S.H."/>
            <person name="Heuer A."/>
            <person name="Rast P."/>
            <person name="Oberbeckmann S."/>
            <person name="Bunk B."/>
            <person name="Jeske O."/>
            <person name="Meyerdierks A."/>
            <person name="Storesund J.E."/>
            <person name="Kallscheuer N."/>
            <person name="Luecker S."/>
            <person name="Lage O.M."/>
            <person name="Pohl T."/>
            <person name="Merkel B.J."/>
            <person name="Hornburger P."/>
            <person name="Mueller R.-W."/>
            <person name="Bruemmer F."/>
            <person name="Labrenz M."/>
            <person name="Spormann A.M."/>
            <person name="Op den Camp H."/>
            <person name="Overmann J."/>
            <person name="Amann R."/>
            <person name="Jetten M.S.M."/>
            <person name="Mascher T."/>
            <person name="Medema M.H."/>
            <person name="Devos D.P."/>
            <person name="Kaster A.-K."/>
            <person name="Ovreas L."/>
            <person name="Rohde M."/>
            <person name="Galperin M.Y."/>
            <person name="Jogler C."/>
        </authorList>
    </citation>
    <scope>NUCLEOTIDE SEQUENCE [LARGE SCALE GENOMIC DNA]</scope>
    <source>
        <strain evidence="8 9">FC18</strain>
    </source>
</reference>
<dbReference type="SUPFAM" id="SSF102114">
    <property type="entry name" value="Radical SAM enzymes"/>
    <property type="match status" value="1"/>
</dbReference>
<evidence type="ECO:0000313" key="9">
    <source>
        <dbReference type="Proteomes" id="UP000322214"/>
    </source>
</evidence>
<dbReference type="InterPro" id="IPR023404">
    <property type="entry name" value="rSAM_horseshoe"/>
</dbReference>
<dbReference type="GO" id="GO:0046872">
    <property type="term" value="F:metal ion binding"/>
    <property type="evidence" value="ECO:0007669"/>
    <property type="project" value="UniProtKB-KW"/>
</dbReference>
<evidence type="ECO:0000256" key="4">
    <source>
        <dbReference type="ARBA" id="ARBA00022723"/>
    </source>
</evidence>
<dbReference type="PROSITE" id="PS51918">
    <property type="entry name" value="RADICAL_SAM"/>
    <property type="match status" value="1"/>
</dbReference>
<dbReference type="InterPro" id="IPR032432">
    <property type="entry name" value="Radical_SAM_C"/>
</dbReference>
<dbReference type="InterPro" id="IPR058240">
    <property type="entry name" value="rSAM_sf"/>
</dbReference>
<dbReference type="KEGG" id="mff:MFFC18_26970"/>
<dbReference type="EMBL" id="CP042912">
    <property type="protein sequence ID" value="QEG22812.1"/>
    <property type="molecule type" value="Genomic_DNA"/>
</dbReference>
<dbReference type="InterPro" id="IPR007197">
    <property type="entry name" value="rSAM"/>
</dbReference>
<dbReference type="InterPro" id="IPR039661">
    <property type="entry name" value="ELP3"/>
</dbReference>
<sequence>MTNESSNISVPPPSSWPHDRSQFDWRAAGLHYFGYSFYLKQVFGFRVQRVSVDAGFTCPNVDGTVAIGGCTFCDNRSFSPSRRLPRQDILDQIDDGISRIKRRYKCKNFMAYFQPATNTYAPVEELRPLFEKAISHPEVLALAIGTRQDCVPNDVLDLLEELGAKVPLTIEYGLQTIHDKSLQWMNRGDTHESFLDAMERSVGRGFEICGHIMLGLPGETHDDMMETAREVADSGLDAVKIHNLYAVENTPLATQVRNGEVTLMELDEYISTLVDFLELLPPTMVVERISGEAPGSFFIGPQWCLDKPAVLRAVKAEFEKRDTWQGKKYRSPEA</sequence>
<dbReference type="OrthoDB" id="9801689at2"/>
<evidence type="ECO:0000256" key="1">
    <source>
        <dbReference type="ARBA" id="ARBA00001966"/>
    </source>
</evidence>
<dbReference type="PANTHER" id="PTHR11135">
    <property type="entry name" value="HISTONE ACETYLTRANSFERASE-RELATED"/>
    <property type="match status" value="1"/>
</dbReference>
<keyword evidence="9" id="KW-1185">Reference proteome</keyword>
<dbReference type="InterPro" id="IPR006638">
    <property type="entry name" value="Elp3/MiaA/NifB-like_rSAM"/>
</dbReference>
<dbReference type="Proteomes" id="UP000322214">
    <property type="component" value="Chromosome"/>
</dbReference>
<keyword evidence="5" id="KW-0408">Iron</keyword>
<dbReference type="CDD" id="cd01335">
    <property type="entry name" value="Radical_SAM"/>
    <property type="match status" value="1"/>
</dbReference>
<keyword evidence="2" id="KW-0004">4Fe-4S</keyword>
<dbReference type="AlphaFoldDB" id="A0A5B9PD25"/>
<keyword evidence="6" id="KW-0411">Iron-sulfur</keyword>
<dbReference type="Gene3D" id="3.80.30.20">
    <property type="entry name" value="tm_1862 like domain"/>
    <property type="match status" value="1"/>
</dbReference>
<dbReference type="SFLD" id="SFLDG01086">
    <property type="entry name" value="elongater_protein-like"/>
    <property type="match status" value="1"/>
</dbReference>
<dbReference type="STRING" id="980251.GCA_001642875_01486"/>
<evidence type="ECO:0000256" key="6">
    <source>
        <dbReference type="ARBA" id="ARBA00023014"/>
    </source>
</evidence>
<accession>A0A5B9PD25</accession>
<dbReference type="SMART" id="SM00729">
    <property type="entry name" value="Elp3"/>
    <property type="match status" value="1"/>
</dbReference>
<dbReference type="Pfam" id="PF04055">
    <property type="entry name" value="Radical_SAM"/>
    <property type="match status" value="1"/>
</dbReference>
<dbReference type="GO" id="GO:0003824">
    <property type="term" value="F:catalytic activity"/>
    <property type="evidence" value="ECO:0007669"/>
    <property type="project" value="InterPro"/>
</dbReference>
<evidence type="ECO:0000313" key="8">
    <source>
        <dbReference type="EMBL" id="QEG22812.1"/>
    </source>
</evidence>
<dbReference type="Pfam" id="PF16199">
    <property type="entry name" value="Radical_SAM_C"/>
    <property type="match status" value="1"/>
</dbReference>
<dbReference type="NCBIfam" id="TIGR01212">
    <property type="entry name" value="TIGR01212 family radical SAM protein"/>
    <property type="match status" value="1"/>
</dbReference>